<accession>A0A8H7D3S2</accession>
<feature type="region of interest" description="Disordered" evidence="1">
    <location>
        <begin position="87"/>
        <end position="118"/>
    </location>
</feature>
<dbReference type="EMBL" id="JACAZH010000008">
    <property type="protein sequence ID" value="KAF7361119.1"/>
    <property type="molecule type" value="Genomic_DNA"/>
</dbReference>
<dbReference type="Proteomes" id="UP000623467">
    <property type="component" value="Unassembled WGS sequence"/>
</dbReference>
<dbReference type="AlphaFoldDB" id="A0A8H7D3S2"/>
<gene>
    <name evidence="2" type="ORF">MSAN_01143700</name>
</gene>
<feature type="region of interest" description="Disordered" evidence="1">
    <location>
        <begin position="1"/>
        <end position="29"/>
    </location>
</feature>
<evidence type="ECO:0000313" key="2">
    <source>
        <dbReference type="EMBL" id="KAF7361119.1"/>
    </source>
</evidence>
<name>A0A8H7D3S2_9AGAR</name>
<evidence type="ECO:0000313" key="3">
    <source>
        <dbReference type="Proteomes" id="UP000623467"/>
    </source>
</evidence>
<keyword evidence="3" id="KW-1185">Reference proteome</keyword>
<feature type="compositionally biased region" description="Polar residues" evidence="1">
    <location>
        <begin position="87"/>
        <end position="98"/>
    </location>
</feature>
<organism evidence="2 3">
    <name type="scientific">Mycena sanguinolenta</name>
    <dbReference type="NCBI Taxonomy" id="230812"/>
    <lineage>
        <taxon>Eukaryota</taxon>
        <taxon>Fungi</taxon>
        <taxon>Dikarya</taxon>
        <taxon>Basidiomycota</taxon>
        <taxon>Agaricomycotina</taxon>
        <taxon>Agaricomycetes</taxon>
        <taxon>Agaricomycetidae</taxon>
        <taxon>Agaricales</taxon>
        <taxon>Marasmiineae</taxon>
        <taxon>Mycenaceae</taxon>
        <taxon>Mycena</taxon>
    </lineage>
</organism>
<sequence>MSTSTCSWGRHETHQPRQHLSSHAVPQVPARQSTALPLDSLATLRVHAPDSYLPPRSPTDLPHARTPASGGSSVALRGHAGARMTSRAANHSLVSKRTTPPRYLCSTGSHSRRARTAPTWRAEAELGQARSAHRVSCNSTLISSARTPITYQFDVSNVYDAKLSSASASASKSLTRINVAISGLPLT</sequence>
<protein>
    <submittedName>
        <fullName evidence="2">Uncharacterized protein</fullName>
    </submittedName>
</protein>
<evidence type="ECO:0000256" key="1">
    <source>
        <dbReference type="SAM" id="MobiDB-lite"/>
    </source>
</evidence>
<feature type="region of interest" description="Disordered" evidence="1">
    <location>
        <begin position="49"/>
        <end position="75"/>
    </location>
</feature>
<proteinExistence type="predicted"/>
<comment type="caution">
    <text evidence="2">The sequence shown here is derived from an EMBL/GenBank/DDBJ whole genome shotgun (WGS) entry which is preliminary data.</text>
</comment>
<reference evidence="2" key="1">
    <citation type="submission" date="2020-05" db="EMBL/GenBank/DDBJ databases">
        <title>Mycena genomes resolve the evolution of fungal bioluminescence.</title>
        <authorList>
            <person name="Tsai I.J."/>
        </authorList>
    </citation>
    <scope>NUCLEOTIDE SEQUENCE</scope>
    <source>
        <strain evidence="2">160909Yilan</strain>
    </source>
</reference>